<dbReference type="AlphaFoldDB" id="A0A645HHK0"/>
<accession>A0A645HHK0</accession>
<organism evidence="1">
    <name type="scientific">bioreactor metagenome</name>
    <dbReference type="NCBI Taxonomy" id="1076179"/>
    <lineage>
        <taxon>unclassified sequences</taxon>
        <taxon>metagenomes</taxon>
        <taxon>ecological metagenomes</taxon>
    </lineage>
</organism>
<protein>
    <recommendedName>
        <fullName evidence="2">DegV domain-containing protein</fullName>
    </recommendedName>
</protein>
<evidence type="ECO:0008006" key="2">
    <source>
        <dbReference type="Google" id="ProtNLM"/>
    </source>
</evidence>
<name>A0A645HHK0_9ZZZZ</name>
<reference evidence="1" key="1">
    <citation type="submission" date="2019-08" db="EMBL/GenBank/DDBJ databases">
        <authorList>
            <person name="Kucharzyk K."/>
            <person name="Murdoch R.W."/>
            <person name="Higgins S."/>
            <person name="Loffler F."/>
        </authorList>
    </citation>
    <scope>NUCLEOTIDE SEQUENCE</scope>
</reference>
<dbReference type="Gene3D" id="3.30.1180.10">
    <property type="match status" value="1"/>
</dbReference>
<dbReference type="InterPro" id="IPR043168">
    <property type="entry name" value="DegV_C"/>
</dbReference>
<evidence type="ECO:0000313" key="1">
    <source>
        <dbReference type="EMBL" id="MPN38515.1"/>
    </source>
</evidence>
<proteinExistence type="predicted"/>
<dbReference type="EMBL" id="VSSQ01093797">
    <property type="protein sequence ID" value="MPN38515.1"/>
    <property type="molecule type" value="Genomic_DNA"/>
</dbReference>
<gene>
    <name evidence="1" type="ORF">SDC9_186039</name>
</gene>
<comment type="caution">
    <text evidence="1">The sequence shown here is derived from an EMBL/GenBank/DDBJ whole genome shotgun (WGS) entry which is preliminary data.</text>
</comment>
<sequence>MLPHCNMFAEGQISPALGVHTGPGLIGIAIQLIDGNFEPARA</sequence>